<dbReference type="GO" id="GO:0005840">
    <property type="term" value="C:ribosome"/>
    <property type="evidence" value="ECO:0007669"/>
    <property type="project" value="UniProtKB-KW"/>
</dbReference>
<dbReference type="InterPro" id="IPR001705">
    <property type="entry name" value="Ribosomal_bL33"/>
</dbReference>
<proteinExistence type="inferred from homology"/>
<evidence type="ECO:0000256" key="6">
    <source>
        <dbReference type="ARBA" id="ARBA00035275"/>
    </source>
</evidence>
<dbReference type="Gene3D" id="2.20.28.120">
    <property type="entry name" value="Ribosomal protein L33"/>
    <property type="match status" value="1"/>
</dbReference>
<evidence type="ECO:0000313" key="8">
    <source>
        <dbReference type="Proteomes" id="UP000439903"/>
    </source>
</evidence>
<evidence type="ECO:0000256" key="5">
    <source>
        <dbReference type="ARBA" id="ARBA00023274"/>
    </source>
</evidence>
<evidence type="ECO:0000256" key="4">
    <source>
        <dbReference type="ARBA" id="ARBA00023128"/>
    </source>
</evidence>
<keyword evidence="5" id="KW-0687">Ribonucleoprotein</keyword>
<evidence type="ECO:0000313" key="7">
    <source>
        <dbReference type="EMBL" id="KAF0468040.1"/>
    </source>
</evidence>
<evidence type="ECO:0000256" key="1">
    <source>
        <dbReference type="ARBA" id="ARBA00004173"/>
    </source>
</evidence>
<dbReference type="InterPro" id="IPR011332">
    <property type="entry name" value="Ribosomal_zn-bd"/>
</dbReference>
<protein>
    <recommendedName>
        <fullName evidence="6">Large ribosomal subunit protein bL33m</fullName>
    </recommendedName>
</protein>
<keyword evidence="4" id="KW-0496">Mitochondrion</keyword>
<comment type="similarity">
    <text evidence="2">Belongs to the bacterial ribosomal protein bL33 family.</text>
</comment>
<accession>A0A8H3XHQ9</accession>
<dbReference type="Proteomes" id="UP000439903">
    <property type="component" value="Unassembled WGS sequence"/>
</dbReference>
<dbReference type="EMBL" id="WTPW01000947">
    <property type="protein sequence ID" value="KAF0468040.1"/>
    <property type="molecule type" value="Genomic_DNA"/>
</dbReference>
<dbReference type="GO" id="GO:0006412">
    <property type="term" value="P:translation"/>
    <property type="evidence" value="ECO:0007669"/>
    <property type="project" value="InterPro"/>
</dbReference>
<dbReference type="GO" id="GO:0003735">
    <property type="term" value="F:structural constituent of ribosome"/>
    <property type="evidence" value="ECO:0007669"/>
    <property type="project" value="InterPro"/>
</dbReference>
<comment type="caution">
    <text evidence="7">The sequence shown here is derived from an EMBL/GenBank/DDBJ whole genome shotgun (WGS) entry which is preliminary data.</text>
</comment>
<keyword evidence="3 7" id="KW-0689">Ribosomal protein</keyword>
<dbReference type="PANTHER" id="PTHR47037:SF1">
    <property type="entry name" value="LARGE RIBOSOMAL SUBUNIT PROTEIN BL33M"/>
    <property type="match status" value="1"/>
</dbReference>
<evidence type="ECO:0000256" key="3">
    <source>
        <dbReference type="ARBA" id="ARBA00022980"/>
    </source>
</evidence>
<comment type="subcellular location">
    <subcellularLocation>
        <location evidence="1">Mitochondrion</location>
    </subcellularLocation>
</comment>
<dbReference type="InterPro" id="IPR038584">
    <property type="entry name" value="Ribosomal_bL33_sf"/>
</dbReference>
<dbReference type="GO" id="GO:0005739">
    <property type="term" value="C:mitochondrion"/>
    <property type="evidence" value="ECO:0007669"/>
    <property type="project" value="UniProtKB-SubCell"/>
</dbReference>
<name>A0A8H3XHQ9_GIGMA</name>
<dbReference type="NCBIfam" id="TIGR01023">
    <property type="entry name" value="rpmG_bact"/>
    <property type="match status" value="1"/>
</dbReference>
<evidence type="ECO:0000256" key="2">
    <source>
        <dbReference type="ARBA" id="ARBA00007596"/>
    </source>
</evidence>
<dbReference type="SUPFAM" id="SSF57829">
    <property type="entry name" value="Zn-binding ribosomal proteins"/>
    <property type="match status" value="1"/>
</dbReference>
<dbReference type="AlphaFoldDB" id="A0A8H3XHQ9"/>
<dbReference type="GO" id="GO:1990904">
    <property type="term" value="C:ribonucleoprotein complex"/>
    <property type="evidence" value="ECO:0007669"/>
    <property type="project" value="UniProtKB-KW"/>
</dbReference>
<dbReference type="InterPro" id="IPR052008">
    <property type="entry name" value="Mitoribosomal_protein_bL33"/>
</dbReference>
<dbReference type="PANTHER" id="PTHR47037">
    <property type="entry name" value="39S RIBOSOMAL PROTEIN L33, MITOCHONDRIAL"/>
    <property type="match status" value="1"/>
</dbReference>
<dbReference type="OrthoDB" id="275534at2759"/>
<sequence>MPVPFEALIPLGIITSMIGITVAKKAKARTTIVKLVSAAGTGYFYTRTRPRQLPKLSFIKYDPIIRRHVLFTEQKIRGS</sequence>
<keyword evidence="8" id="KW-1185">Reference proteome</keyword>
<reference evidence="7 8" key="1">
    <citation type="journal article" date="2019" name="Environ. Microbiol.">
        <title>At the nexus of three kingdoms: the genome of the mycorrhizal fungus Gigaspora margarita provides insights into plant, endobacterial and fungal interactions.</title>
        <authorList>
            <person name="Venice F."/>
            <person name="Ghignone S."/>
            <person name="Salvioli di Fossalunga A."/>
            <person name="Amselem J."/>
            <person name="Novero M."/>
            <person name="Xianan X."/>
            <person name="Sedzielewska Toro K."/>
            <person name="Morin E."/>
            <person name="Lipzen A."/>
            <person name="Grigoriev I.V."/>
            <person name="Henrissat B."/>
            <person name="Martin F.M."/>
            <person name="Bonfante P."/>
        </authorList>
    </citation>
    <scope>NUCLEOTIDE SEQUENCE [LARGE SCALE GENOMIC DNA]</scope>
    <source>
        <strain evidence="7 8">BEG34</strain>
    </source>
</reference>
<gene>
    <name evidence="7" type="ORF">F8M41_025892</name>
</gene>
<dbReference type="Pfam" id="PF00471">
    <property type="entry name" value="Ribosomal_L33"/>
    <property type="match status" value="1"/>
</dbReference>
<organism evidence="7 8">
    <name type="scientific">Gigaspora margarita</name>
    <dbReference type="NCBI Taxonomy" id="4874"/>
    <lineage>
        <taxon>Eukaryota</taxon>
        <taxon>Fungi</taxon>
        <taxon>Fungi incertae sedis</taxon>
        <taxon>Mucoromycota</taxon>
        <taxon>Glomeromycotina</taxon>
        <taxon>Glomeromycetes</taxon>
        <taxon>Diversisporales</taxon>
        <taxon>Gigasporaceae</taxon>
        <taxon>Gigaspora</taxon>
    </lineage>
</organism>